<evidence type="ECO:0000313" key="5">
    <source>
        <dbReference type="Proteomes" id="UP001153404"/>
    </source>
</evidence>
<evidence type="ECO:0000256" key="1">
    <source>
        <dbReference type="PIRSR" id="PIRSR639069-1"/>
    </source>
</evidence>
<gene>
    <name evidence="4" type="ORF">OMP40_30750</name>
</gene>
<sequence>MNNAIQRRIADLEQYLPALTAEPDLDAFWNETLAFAKDKPLNGTRQLTETPLGGMEAYRVEYEGFDSTRIHGWFILPKNRSADAKLPCVVLYHGYTGSKGYPEDFAQYAMMGIAAFAVDVRGQGGDTGNLLAQRHGMTRGWLTQNILNKNECYYKAISLDALKALEWAAAQPEVDAGRICAMGGSQGGGLALLAAAMSEVPSIAVAHIPNMCHMDFGILNSSSSLTEAADFLNRFPDKLDDVLRTLSYFDMINLAHRIRIPVLVSVGLKDPVTMPETIYAAYNRIESDKRIEVYPFQGHAVGGDQNRKALEFMRTRFNF</sequence>
<organism evidence="4 5">
    <name type="scientific">Cohnella rhizosphaerae</name>
    <dbReference type="NCBI Taxonomy" id="1457232"/>
    <lineage>
        <taxon>Bacteria</taxon>
        <taxon>Bacillati</taxon>
        <taxon>Bacillota</taxon>
        <taxon>Bacilli</taxon>
        <taxon>Bacillales</taxon>
        <taxon>Paenibacillaceae</taxon>
        <taxon>Cohnella</taxon>
    </lineage>
</organism>
<feature type="domain" description="Acetyl xylan esterase" evidence="3">
    <location>
        <begin position="10"/>
        <end position="313"/>
    </location>
</feature>
<dbReference type="Pfam" id="PF05448">
    <property type="entry name" value="AXE1"/>
    <property type="match status" value="1"/>
</dbReference>
<accession>A0A9X4QVW7</accession>
<feature type="active site" description="Charge relay system" evidence="1">
    <location>
        <position position="299"/>
    </location>
</feature>
<dbReference type="SUPFAM" id="SSF53474">
    <property type="entry name" value="alpha/beta-Hydrolases"/>
    <property type="match status" value="1"/>
</dbReference>
<keyword evidence="4" id="KW-0378">Hydrolase</keyword>
<dbReference type="EMBL" id="JAPDIA010000008">
    <property type="protein sequence ID" value="MDG0813190.1"/>
    <property type="molecule type" value="Genomic_DNA"/>
</dbReference>
<proteinExistence type="predicted"/>
<name>A0A9X4QVW7_9BACL</name>
<dbReference type="PANTHER" id="PTHR40111:SF1">
    <property type="entry name" value="CEPHALOSPORIN-C DEACETYLASE"/>
    <property type="match status" value="1"/>
</dbReference>
<dbReference type="Proteomes" id="UP001153404">
    <property type="component" value="Unassembled WGS sequence"/>
</dbReference>
<feature type="active site" description="Charge relay system" evidence="1">
    <location>
        <position position="270"/>
    </location>
</feature>
<dbReference type="GO" id="GO:0005976">
    <property type="term" value="P:polysaccharide metabolic process"/>
    <property type="evidence" value="ECO:0007669"/>
    <property type="project" value="TreeGrafter"/>
</dbReference>
<keyword evidence="5" id="KW-1185">Reference proteome</keyword>
<dbReference type="InterPro" id="IPR029058">
    <property type="entry name" value="AB_hydrolase_fold"/>
</dbReference>
<feature type="active site" description="Nucleophile" evidence="1">
    <location>
        <position position="185"/>
    </location>
</feature>
<comment type="caution">
    <text evidence="4">The sequence shown here is derived from an EMBL/GenBank/DDBJ whole genome shotgun (WGS) entry which is preliminary data.</text>
</comment>
<protein>
    <submittedName>
        <fullName evidence="4">Alpha/beta fold hydrolase</fullName>
    </submittedName>
</protein>
<dbReference type="PANTHER" id="PTHR40111">
    <property type="entry name" value="CEPHALOSPORIN-C DEACETYLASE"/>
    <property type="match status" value="1"/>
</dbReference>
<evidence type="ECO:0000259" key="3">
    <source>
        <dbReference type="Pfam" id="PF05448"/>
    </source>
</evidence>
<dbReference type="AlphaFoldDB" id="A0A9X4QVW7"/>
<dbReference type="Gene3D" id="3.40.50.1820">
    <property type="entry name" value="alpha/beta hydrolase"/>
    <property type="match status" value="1"/>
</dbReference>
<dbReference type="GO" id="GO:0052689">
    <property type="term" value="F:carboxylic ester hydrolase activity"/>
    <property type="evidence" value="ECO:0007669"/>
    <property type="project" value="TreeGrafter"/>
</dbReference>
<feature type="binding site" evidence="2">
    <location>
        <position position="95"/>
    </location>
    <ligand>
        <name>substrate</name>
    </ligand>
</feature>
<reference evidence="4" key="1">
    <citation type="submission" date="2022-10" db="EMBL/GenBank/DDBJ databases">
        <title>Comparative genomic analysis of Cohnella hashimotonis sp. nov., isolated from the International Space Station.</title>
        <authorList>
            <person name="Simpson A."/>
            <person name="Venkateswaran K."/>
        </authorList>
    </citation>
    <scope>NUCLEOTIDE SEQUENCE</scope>
    <source>
        <strain evidence="4">DSM 28161</strain>
    </source>
</reference>
<dbReference type="RefSeq" id="WP_277536980.1">
    <property type="nucleotide sequence ID" value="NZ_JAPDIA010000008.1"/>
</dbReference>
<dbReference type="InterPro" id="IPR008391">
    <property type="entry name" value="AXE1_dom"/>
</dbReference>
<dbReference type="InterPro" id="IPR039069">
    <property type="entry name" value="CE7"/>
</dbReference>
<evidence type="ECO:0000313" key="4">
    <source>
        <dbReference type="EMBL" id="MDG0813190.1"/>
    </source>
</evidence>
<evidence type="ECO:0000256" key="2">
    <source>
        <dbReference type="PIRSR" id="PIRSR639069-2"/>
    </source>
</evidence>